<keyword evidence="4 9" id="KW-0863">Zinc-finger</keyword>
<dbReference type="SMART" id="SM00487">
    <property type="entry name" value="DEXDc"/>
    <property type="match status" value="1"/>
</dbReference>
<dbReference type="GO" id="GO:0006289">
    <property type="term" value="P:nucleotide-excision repair"/>
    <property type="evidence" value="ECO:0007669"/>
    <property type="project" value="TreeGrafter"/>
</dbReference>
<keyword evidence="3" id="KW-0547">Nucleotide-binding</keyword>
<dbReference type="InterPro" id="IPR050628">
    <property type="entry name" value="SNF2_RAD54_helicase_TF"/>
</dbReference>
<organism evidence="14 15">
    <name type="scientific">Phtheirospermum japonicum</name>
    <dbReference type="NCBI Taxonomy" id="374723"/>
    <lineage>
        <taxon>Eukaryota</taxon>
        <taxon>Viridiplantae</taxon>
        <taxon>Streptophyta</taxon>
        <taxon>Embryophyta</taxon>
        <taxon>Tracheophyta</taxon>
        <taxon>Spermatophyta</taxon>
        <taxon>Magnoliopsida</taxon>
        <taxon>eudicotyledons</taxon>
        <taxon>Gunneridae</taxon>
        <taxon>Pentapetalae</taxon>
        <taxon>asterids</taxon>
        <taxon>lamiids</taxon>
        <taxon>Lamiales</taxon>
        <taxon>Orobanchaceae</taxon>
        <taxon>Orobanchaceae incertae sedis</taxon>
        <taxon>Phtheirospermum</taxon>
    </lineage>
</organism>
<evidence type="ECO:0000256" key="1">
    <source>
        <dbReference type="ARBA" id="ARBA00008438"/>
    </source>
</evidence>
<comment type="caution">
    <text evidence="14">The sequence shown here is derived from an EMBL/GenBank/DDBJ whole genome shotgun (WGS) entry which is preliminary data.</text>
</comment>
<dbReference type="EMBL" id="BMAC01000010">
    <property type="protein sequence ID" value="GFP79548.1"/>
    <property type="molecule type" value="Genomic_DNA"/>
</dbReference>
<dbReference type="Pfam" id="PF00176">
    <property type="entry name" value="SNF2-rel_dom"/>
    <property type="match status" value="1"/>
</dbReference>
<dbReference type="GO" id="GO:0004386">
    <property type="term" value="F:helicase activity"/>
    <property type="evidence" value="ECO:0007669"/>
    <property type="project" value="UniProtKB-KW"/>
</dbReference>
<dbReference type="InterPro" id="IPR013083">
    <property type="entry name" value="Znf_RING/FYVE/PHD"/>
</dbReference>
<dbReference type="InterPro" id="IPR000330">
    <property type="entry name" value="SNF2_N"/>
</dbReference>
<dbReference type="GO" id="GO:0008094">
    <property type="term" value="F:ATP-dependent activity, acting on DNA"/>
    <property type="evidence" value="ECO:0007669"/>
    <property type="project" value="TreeGrafter"/>
</dbReference>
<feature type="compositionally biased region" description="Basic residues" evidence="10">
    <location>
        <begin position="250"/>
        <end position="263"/>
    </location>
</feature>
<evidence type="ECO:0000313" key="14">
    <source>
        <dbReference type="EMBL" id="GFP79548.1"/>
    </source>
</evidence>
<dbReference type="AlphaFoldDB" id="A0A830B3K9"/>
<dbReference type="Pfam" id="PF00271">
    <property type="entry name" value="Helicase_C"/>
    <property type="match status" value="1"/>
</dbReference>
<evidence type="ECO:0000256" key="8">
    <source>
        <dbReference type="ARBA" id="ARBA00022840"/>
    </source>
</evidence>
<dbReference type="SMART" id="SM00184">
    <property type="entry name" value="RING"/>
    <property type="match status" value="1"/>
</dbReference>
<keyword evidence="2" id="KW-0479">Metal-binding</keyword>
<dbReference type="InterPro" id="IPR038718">
    <property type="entry name" value="SNF2-like_sf"/>
</dbReference>
<dbReference type="Proteomes" id="UP000653305">
    <property type="component" value="Unassembled WGS sequence"/>
</dbReference>
<dbReference type="SMART" id="SM00490">
    <property type="entry name" value="HELICc"/>
    <property type="match status" value="1"/>
</dbReference>
<feature type="domain" description="RING-type" evidence="11">
    <location>
        <begin position="523"/>
        <end position="563"/>
    </location>
</feature>
<evidence type="ECO:0000256" key="6">
    <source>
        <dbReference type="ARBA" id="ARBA00022806"/>
    </source>
</evidence>
<dbReference type="InterPro" id="IPR017907">
    <property type="entry name" value="Znf_RING_CS"/>
</dbReference>
<dbReference type="CDD" id="cd18008">
    <property type="entry name" value="DEXDc_SHPRH-like"/>
    <property type="match status" value="1"/>
</dbReference>
<dbReference type="SUPFAM" id="SSF57850">
    <property type="entry name" value="RING/U-box"/>
    <property type="match status" value="1"/>
</dbReference>
<feature type="domain" description="Helicase C-terminal" evidence="13">
    <location>
        <begin position="603"/>
        <end position="754"/>
    </location>
</feature>
<keyword evidence="6 14" id="KW-0347">Helicase</keyword>
<feature type="domain" description="Helicase ATP-binding" evidence="12">
    <location>
        <begin position="100"/>
        <end position="354"/>
    </location>
</feature>
<dbReference type="GO" id="GO:0005524">
    <property type="term" value="F:ATP binding"/>
    <property type="evidence" value="ECO:0007669"/>
    <property type="project" value="UniProtKB-KW"/>
</dbReference>
<dbReference type="CDD" id="cd18793">
    <property type="entry name" value="SF2_C_SNF"/>
    <property type="match status" value="1"/>
</dbReference>
<dbReference type="Gene3D" id="3.40.50.300">
    <property type="entry name" value="P-loop containing nucleotide triphosphate hydrolases"/>
    <property type="match status" value="1"/>
</dbReference>
<evidence type="ECO:0000256" key="5">
    <source>
        <dbReference type="ARBA" id="ARBA00022801"/>
    </source>
</evidence>
<dbReference type="InterPro" id="IPR014001">
    <property type="entry name" value="Helicase_ATP-bd"/>
</dbReference>
<comment type="similarity">
    <text evidence="1">Belongs to the SNF2/RAD54 helicase family. RAD16 subfamily.</text>
</comment>
<dbReference type="InterPro" id="IPR049730">
    <property type="entry name" value="SNF2/RAD54-like_C"/>
</dbReference>
<dbReference type="PROSITE" id="PS51194">
    <property type="entry name" value="HELICASE_CTER"/>
    <property type="match status" value="1"/>
</dbReference>
<dbReference type="PROSITE" id="PS51192">
    <property type="entry name" value="HELICASE_ATP_BIND_1"/>
    <property type="match status" value="1"/>
</dbReference>
<keyword evidence="15" id="KW-1185">Reference proteome</keyword>
<proteinExistence type="inferred from homology"/>
<dbReference type="Pfam" id="PF13920">
    <property type="entry name" value="zf-C3HC4_3"/>
    <property type="match status" value="1"/>
</dbReference>
<dbReference type="PANTHER" id="PTHR45626">
    <property type="entry name" value="TRANSCRIPTION TERMINATION FACTOR 2-RELATED"/>
    <property type="match status" value="1"/>
</dbReference>
<dbReference type="PANTHER" id="PTHR45626:SF12">
    <property type="entry name" value="DNA REPAIR PROTEIN RAD16"/>
    <property type="match status" value="1"/>
</dbReference>
<evidence type="ECO:0000313" key="15">
    <source>
        <dbReference type="Proteomes" id="UP000653305"/>
    </source>
</evidence>
<dbReference type="SUPFAM" id="SSF52540">
    <property type="entry name" value="P-loop containing nucleoside triphosphate hydrolases"/>
    <property type="match status" value="2"/>
</dbReference>
<dbReference type="OrthoDB" id="448448at2759"/>
<dbReference type="Gene3D" id="3.30.40.10">
    <property type="entry name" value="Zinc/RING finger domain, C3HC4 (zinc finger)"/>
    <property type="match status" value="1"/>
</dbReference>
<gene>
    <name evidence="14" type="ORF">PHJA_000098300</name>
</gene>
<keyword evidence="7" id="KW-0862">Zinc</keyword>
<evidence type="ECO:0000259" key="11">
    <source>
        <dbReference type="PROSITE" id="PS50089"/>
    </source>
</evidence>
<dbReference type="InterPro" id="IPR001650">
    <property type="entry name" value="Helicase_C-like"/>
</dbReference>
<dbReference type="GO" id="GO:0008270">
    <property type="term" value="F:zinc ion binding"/>
    <property type="evidence" value="ECO:0007669"/>
    <property type="project" value="UniProtKB-KW"/>
</dbReference>
<reference evidence="14" key="1">
    <citation type="submission" date="2020-07" db="EMBL/GenBank/DDBJ databases">
        <title>Ethylene signaling mediates host invasion by parasitic plants.</title>
        <authorList>
            <person name="Yoshida S."/>
        </authorList>
    </citation>
    <scope>NUCLEOTIDE SEQUENCE</scope>
    <source>
        <strain evidence="14">Okayama</strain>
    </source>
</reference>
<dbReference type="GO" id="GO:0016787">
    <property type="term" value="F:hydrolase activity"/>
    <property type="evidence" value="ECO:0007669"/>
    <property type="project" value="UniProtKB-KW"/>
</dbReference>
<feature type="region of interest" description="Disordered" evidence="10">
    <location>
        <begin position="243"/>
        <end position="275"/>
    </location>
</feature>
<dbReference type="PROSITE" id="PS00518">
    <property type="entry name" value="ZF_RING_1"/>
    <property type="match status" value="1"/>
</dbReference>
<evidence type="ECO:0000256" key="2">
    <source>
        <dbReference type="ARBA" id="ARBA00022723"/>
    </source>
</evidence>
<protein>
    <submittedName>
        <fullName evidence="14">ATP-dependent helicase rhp16</fullName>
    </submittedName>
</protein>
<evidence type="ECO:0000256" key="9">
    <source>
        <dbReference type="PROSITE-ProRule" id="PRU00175"/>
    </source>
</evidence>
<evidence type="ECO:0000256" key="7">
    <source>
        <dbReference type="ARBA" id="ARBA00022833"/>
    </source>
</evidence>
<dbReference type="InterPro" id="IPR001841">
    <property type="entry name" value="Znf_RING"/>
</dbReference>
<evidence type="ECO:0000256" key="3">
    <source>
        <dbReference type="ARBA" id="ARBA00022741"/>
    </source>
</evidence>
<evidence type="ECO:0000259" key="12">
    <source>
        <dbReference type="PROSITE" id="PS51192"/>
    </source>
</evidence>
<evidence type="ECO:0000256" key="10">
    <source>
        <dbReference type="SAM" id="MobiDB-lite"/>
    </source>
</evidence>
<evidence type="ECO:0000256" key="4">
    <source>
        <dbReference type="ARBA" id="ARBA00022771"/>
    </source>
</evidence>
<sequence length="754" mass="85876">MDVDFEPEVFGDPLGFDFNVAIENYNRGRNKKGKKKKVDKPVLDWEALEVETEKWIAENLEKDTDLINQNEMATEVVEPSDDLILPLLRYQKEWLAWSLKQEESASRGGILADEMGMGKTLQAIALVLLKRSITKGLWLPAIKGTLVICPVVAAMQWVSEIEKFTSKGSTKVLVYHGANRAKNHYQFSEYDFVITTYSIVEAEYRKYVMPPKDKCPYCGKLFYGHKLKIHLKYMCGPGAVRTEKQAKQQSKNKKKAGRGKGKKHDSGEKEMEDDYRMEDSAEVGGLSFEGKSILHSVMWERIILDEAHYIKDRRSNTTRAVFNLQSSYKWALSGTPLQNRVGELYSLVRFLQIAPYSYYFCKDCDCRTLDYSSLAQCPDCPHKNVRHFCWWNRNIATPIKDSGNNGRGREAMLLLKHKLLKSIVLRRTKKGREADLALPPRIITLRRDSLDVVEEDYYTSLYSESQAQFDTYIDAGTVLNNYAHIFDLLTRLRQAVDHPYLVEYSLTSMERRGKTVENKDETCGLCNEPEEDIVVTACGHAFCKSCLIDFSASMGQNSCPTCSKPLTVDFTATKDGKGQTAKTTIKGFRASSILNRLQLRDFQTSTKIDALREEIRFMVERDGSAKGIVFSQFSSFLDLIHYALQKSGVNCVQLDGSMSMGARDAAIKKFSEDPNCRIFLMSLKAGGVALNLTAASHVFLMDPWWNPAVEKQAQDRIHRIGQYKPIRIVRFIIENTIEERILKLQGKKEQLFEG</sequence>
<keyword evidence="5" id="KW-0378">Hydrolase</keyword>
<dbReference type="PROSITE" id="PS50089">
    <property type="entry name" value="ZF_RING_2"/>
    <property type="match status" value="1"/>
</dbReference>
<dbReference type="GO" id="GO:0005634">
    <property type="term" value="C:nucleus"/>
    <property type="evidence" value="ECO:0007669"/>
    <property type="project" value="TreeGrafter"/>
</dbReference>
<accession>A0A830B3K9</accession>
<dbReference type="Gene3D" id="3.40.50.10810">
    <property type="entry name" value="Tandem AAA-ATPase domain"/>
    <property type="match status" value="2"/>
</dbReference>
<keyword evidence="8" id="KW-0067">ATP-binding</keyword>
<dbReference type="InterPro" id="IPR027417">
    <property type="entry name" value="P-loop_NTPase"/>
</dbReference>
<name>A0A830B3K9_9LAMI</name>
<evidence type="ECO:0000259" key="13">
    <source>
        <dbReference type="PROSITE" id="PS51194"/>
    </source>
</evidence>